<reference evidence="8" key="2">
    <citation type="submission" date="2020-05" db="UniProtKB">
        <authorList>
            <consortium name="EnsemblMetazoa"/>
        </authorList>
    </citation>
    <scope>IDENTIFICATION</scope>
    <source>
        <strain evidence="8">ACHKN1017</strain>
    </source>
</reference>
<dbReference type="InterPro" id="IPR004226">
    <property type="entry name" value="TBCA"/>
</dbReference>
<evidence type="ECO:0000313" key="8">
    <source>
        <dbReference type="EnsemblMetazoa" id="ACHR002164-PA"/>
    </source>
</evidence>
<dbReference type="Pfam" id="PF02970">
    <property type="entry name" value="TBCA"/>
    <property type="match status" value="1"/>
</dbReference>
<evidence type="ECO:0000256" key="1">
    <source>
        <dbReference type="ARBA" id="ARBA00003046"/>
    </source>
</evidence>
<sequence length="114" mass="13191">MSDPRLRQLTIKTGVVKRLSKEKVVYEKEVVTQQNRIDKLKASGSDDHVLRKQDEVLQESMMMIPDCQRRLAKAFEELSEMLKNEEELKETEQYQAAVTVLDDAKVNLPQKITS</sequence>
<evidence type="ECO:0000313" key="9">
    <source>
        <dbReference type="Proteomes" id="UP000075881"/>
    </source>
</evidence>
<evidence type="ECO:0000256" key="7">
    <source>
        <dbReference type="SAM" id="Coils"/>
    </source>
</evidence>
<keyword evidence="6" id="KW-0493">Microtubule</keyword>
<evidence type="ECO:0000256" key="5">
    <source>
        <dbReference type="ARBA" id="ARBA00026055"/>
    </source>
</evidence>
<comment type="similarity">
    <text evidence="2 6">Belongs to the TBCA family.</text>
</comment>
<keyword evidence="4 6" id="KW-0143">Chaperone</keyword>
<evidence type="ECO:0000256" key="2">
    <source>
        <dbReference type="ARBA" id="ARBA00006806"/>
    </source>
</evidence>
<dbReference type="GO" id="GO:0007021">
    <property type="term" value="P:tubulin complex assembly"/>
    <property type="evidence" value="ECO:0007669"/>
    <property type="project" value="UniProtKB-UniRule"/>
</dbReference>
<comment type="subunit">
    <text evidence="5 6">Supercomplex made of cofactors A to E. Cofactors A and D function by capturing and stabilizing tubulin in a quasi-native conformation. Cofactor E binds to the cofactor D-tubulin complex; interaction with cofactor C then causes the release of tubulin polypeptides that are committed to the native state.</text>
</comment>
<dbReference type="Gene3D" id="1.20.58.90">
    <property type="match status" value="1"/>
</dbReference>
<proteinExistence type="inferred from homology"/>
<keyword evidence="6" id="KW-0963">Cytoplasm</keyword>
<dbReference type="FunFam" id="1.20.58.90:FF:000008">
    <property type="entry name" value="Tubulin-specific chaperone A"/>
    <property type="match status" value="1"/>
</dbReference>
<dbReference type="SUPFAM" id="SSF46988">
    <property type="entry name" value="Tubulin chaperone cofactor A"/>
    <property type="match status" value="1"/>
</dbReference>
<comment type="subcellular location">
    <subcellularLocation>
        <location evidence="6">Cytoplasm</location>
        <location evidence="6">Cytoskeleton</location>
    </subcellularLocation>
</comment>
<dbReference type="PANTHER" id="PTHR21500:SF0">
    <property type="entry name" value="TUBULIN-SPECIFIC CHAPERONE A"/>
    <property type="match status" value="1"/>
</dbReference>
<keyword evidence="9" id="KW-1185">Reference proteome</keyword>
<reference evidence="9" key="1">
    <citation type="submission" date="2013-03" db="EMBL/GenBank/DDBJ databases">
        <title>The Genome Sequence of Anopheles christyi ACHKN1017.</title>
        <authorList>
            <consortium name="The Broad Institute Genomics Platform"/>
            <person name="Neafsey D.E."/>
            <person name="Besansky N."/>
            <person name="Walker B."/>
            <person name="Young S.K."/>
            <person name="Zeng Q."/>
            <person name="Gargeya S."/>
            <person name="Fitzgerald M."/>
            <person name="Haas B."/>
            <person name="Abouelleil A."/>
            <person name="Allen A.W."/>
            <person name="Alvarado L."/>
            <person name="Arachchi H.M."/>
            <person name="Berlin A.M."/>
            <person name="Chapman S.B."/>
            <person name="Gainer-Dewar J."/>
            <person name="Goldberg J."/>
            <person name="Griggs A."/>
            <person name="Gujja S."/>
            <person name="Hansen M."/>
            <person name="Howarth C."/>
            <person name="Imamovic A."/>
            <person name="Ireland A."/>
            <person name="Larimer J."/>
            <person name="McCowan C."/>
            <person name="Murphy C."/>
            <person name="Pearson M."/>
            <person name="Poon T.W."/>
            <person name="Priest M."/>
            <person name="Roberts A."/>
            <person name="Saif S."/>
            <person name="Shea T."/>
            <person name="Sisk P."/>
            <person name="Sykes S."/>
            <person name="Wortman J."/>
            <person name="Nusbaum C."/>
            <person name="Birren B."/>
        </authorList>
    </citation>
    <scope>NUCLEOTIDE SEQUENCE [LARGE SCALE GENOMIC DNA]</scope>
    <source>
        <strain evidence="9">ACHKN1017</strain>
    </source>
</reference>
<dbReference type="VEuPathDB" id="VectorBase:ACHR002164"/>
<feature type="coiled-coil region" evidence="7">
    <location>
        <begin position="68"/>
        <end position="95"/>
    </location>
</feature>
<keyword evidence="7" id="KW-0175">Coiled coil</keyword>
<dbReference type="GO" id="GO:0007023">
    <property type="term" value="P:post-chaperonin tubulin folding pathway"/>
    <property type="evidence" value="ECO:0007669"/>
    <property type="project" value="UniProtKB-UniRule"/>
</dbReference>
<dbReference type="GO" id="GO:0048487">
    <property type="term" value="F:beta-tubulin binding"/>
    <property type="evidence" value="ECO:0007669"/>
    <property type="project" value="InterPro"/>
</dbReference>
<organism evidence="8 9">
    <name type="scientific">Anopheles christyi</name>
    <dbReference type="NCBI Taxonomy" id="43041"/>
    <lineage>
        <taxon>Eukaryota</taxon>
        <taxon>Metazoa</taxon>
        <taxon>Ecdysozoa</taxon>
        <taxon>Arthropoda</taxon>
        <taxon>Hexapoda</taxon>
        <taxon>Insecta</taxon>
        <taxon>Pterygota</taxon>
        <taxon>Neoptera</taxon>
        <taxon>Endopterygota</taxon>
        <taxon>Diptera</taxon>
        <taxon>Nematocera</taxon>
        <taxon>Culicoidea</taxon>
        <taxon>Culicidae</taxon>
        <taxon>Anophelinae</taxon>
        <taxon>Anopheles</taxon>
    </lineage>
</organism>
<dbReference type="AlphaFoldDB" id="A0A182JUI2"/>
<dbReference type="EnsemblMetazoa" id="ACHR002164-RA">
    <property type="protein sequence ID" value="ACHR002164-PA"/>
    <property type="gene ID" value="ACHR002164"/>
</dbReference>
<dbReference type="STRING" id="43041.A0A182JUI2"/>
<dbReference type="Proteomes" id="UP000075881">
    <property type="component" value="Unassembled WGS sequence"/>
</dbReference>
<comment type="function">
    <text evidence="1">Tubulin-folding protein; involved in the early step of the tubulin folding pathway.</text>
</comment>
<dbReference type="GO" id="GO:0005829">
    <property type="term" value="C:cytosol"/>
    <property type="evidence" value="ECO:0007669"/>
    <property type="project" value="TreeGrafter"/>
</dbReference>
<evidence type="ECO:0000256" key="3">
    <source>
        <dbReference type="ARBA" id="ARBA00015002"/>
    </source>
</evidence>
<evidence type="ECO:0000256" key="4">
    <source>
        <dbReference type="ARBA" id="ARBA00023186"/>
    </source>
</evidence>
<dbReference type="InterPro" id="IPR036126">
    <property type="entry name" value="TBCA_sf"/>
</dbReference>
<dbReference type="PANTHER" id="PTHR21500">
    <property type="entry name" value="TUBULIN-SPECIFIC CHAPERONE A"/>
    <property type="match status" value="1"/>
</dbReference>
<protein>
    <recommendedName>
        <fullName evidence="3 6">Tubulin-specific chaperone A</fullName>
    </recommendedName>
</protein>
<evidence type="ECO:0000256" key="6">
    <source>
        <dbReference type="RuleBase" id="RU364030"/>
    </source>
</evidence>
<keyword evidence="6" id="KW-0206">Cytoskeleton</keyword>
<accession>A0A182JUI2</accession>
<name>A0A182JUI2_9DIPT</name>
<dbReference type="GO" id="GO:0005874">
    <property type="term" value="C:microtubule"/>
    <property type="evidence" value="ECO:0007669"/>
    <property type="project" value="UniProtKB-KW"/>
</dbReference>